<dbReference type="SUPFAM" id="SSF88946">
    <property type="entry name" value="Sigma2 domain of RNA polymerase sigma factors"/>
    <property type="match status" value="1"/>
</dbReference>
<evidence type="ECO:0000256" key="1">
    <source>
        <dbReference type="ARBA" id="ARBA00010641"/>
    </source>
</evidence>
<feature type="domain" description="RNA polymerase sigma-70 region 4" evidence="7">
    <location>
        <begin position="126"/>
        <end position="174"/>
    </location>
</feature>
<dbReference type="Gene3D" id="1.10.1740.10">
    <property type="match status" value="1"/>
</dbReference>
<dbReference type="Gene3D" id="1.10.10.10">
    <property type="entry name" value="Winged helix-like DNA-binding domain superfamily/Winged helix DNA-binding domain"/>
    <property type="match status" value="1"/>
</dbReference>
<evidence type="ECO:0000256" key="5">
    <source>
        <dbReference type="ARBA" id="ARBA00023163"/>
    </source>
</evidence>
<dbReference type="GO" id="GO:0003677">
    <property type="term" value="F:DNA binding"/>
    <property type="evidence" value="ECO:0007669"/>
    <property type="project" value="UniProtKB-KW"/>
</dbReference>
<dbReference type="InterPro" id="IPR007630">
    <property type="entry name" value="RNA_pol_sigma70_r4"/>
</dbReference>
<dbReference type="PANTHER" id="PTHR43133">
    <property type="entry name" value="RNA POLYMERASE ECF-TYPE SIGMA FACTO"/>
    <property type="match status" value="1"/>
</dbReference>
<protein>
    <submittedName>
        <fullName evidence="8">RNA polymerase sigma70</fullName>
    </submittedName>
</protein>
<dbReference type="InterPro" id="IPR014284">
    <property type="entry name" value="RNA_pol_sigma-70_dom"/>
</dbReference>
<evidence type="ECO:0000259" key="6">
    <source>
        <dbReference type="Pfam" id="PF04542"/>
    </source>
</evidence>
<evidence type="ECO:0000256" key="3">
    <source>
        <dbReference type="ARBA" id="ARBA00023082"/>
    </source>
</evidence>
<evidence type="ECO:0000313" key="9">
    <source>
        <dbReference type="Proteomes" id="UP000028488"/>
    </source>
</evidence>
<evidence type="ECO:0000256" key="2">
    <source>
        <dbReference type="ARBA" id="ARBA00023015"/>
    </source>
</evidence>
<comment type="similarity">
    <text evidence="1">Belongs to the sigma-70 factor family. ECF subfamily.</text>
</comment>
<dbReference type="EMBL" id="CP008947">
    <property type="protein sequence ID" value="AII04124.1"/>
    <property type="molecule type" value="Genomic_DNA"/>
</dbReference>
<dbReference type="InterPro" id="IPR013324">
    <property type="entry name" value="RNA_pol_sigma_r3/r4-like"/>
</dbReference>
<dbReference type="Pfam" id="PF04545">
    <property type="entry name" value="Sigma70_r4"/>
    <property type="match status" value="1"/>
</dbReference>
<gene>
    <name evidence="8" type="ORF">EP51_05730</name>
</gene>
<keyword evidence="4" id="KW-0238">DNA-binding</keyword>
<keyword evidence="5" id="KW-0804">Transcription</keyword>
<dbReference type="AlphaFoldDB" id="A0A076EL20"/>
<dbReference type="CDD" id="cd06171">
    <property type="entry name" value="Sigma70_r4"/>
    <property type="match status" value="1"/>
</dbReference>
<dbReference type="InterPro" id="IPR036388">
    <property type="entry name" value="WH-like_DNA-bd_sf"/>
</dbReference>
<evidence type="ECO:0000259" key="7">
    <source>
        <dbReference type="Pfam" id="PF04545"/>
    </source>
</evidence>
<dbReference type="InterPro" id="IPR039425">
    <property type="entry name" value="RNA_pol_sigma-70-like"/>
</dbReference>
<dbReference type="InterPro" id="IPR007627">
    <property type="entry name" value="RNA_pol_sigma70_r2"/>
</dbReference>
<keyword evidence="3" id="KW-0731">Sigma factor</keyword>
<dbReference type="Proteomes" id="UP000028488">
    <property type="component" value="Chromosome"/>
</dbReference>
<evidence type="ECO:0000256" key="4">
    <source>
        <dbReference type="ARBA" id="ARBA00023125"/>
    </source>
</evidence>
<accession>A0A076EL20</accession>
<evidence type="ECO:0000313" key="8">
    <source>
        <dbReference type="EMBL" id="AII04124.1"/>
    </source>
</evidence>
<feature type="domain" description="RNA polymerase sigma-70 region 2" evidence="6">
    <location>
        <begin position="28"/>
        <end position="94"/>
    </location>
</feature>
<proteinExistence type="inferred from homology"/>
<dbReference type="GO" id="GO:0016987">
    <property type="term" value="F:sigma factor activity"/>
    <property type="evidence" value="ECO:0007669"/>
    <property type="project" value="UniProtKB-KW"/>
</dbReference>
<sequence length="186" mass="21285">MVRLRIVRTRGDQSEGSLDDETVLRAAYDDHGRELFALAYRSLGDRGRAEEAVQETFLRAWRGADRYDPRRSTLRTWLYAICRNVVIDAIRARAARPELADAAPPELPAPERPLEQLLVGLEMEEALRRLSDQHRFVLVEIHLRDRPATEVAAHLGIPVGTVRSRVYYALKALRLVLEEMGWHGDH</sequence>
<dbReference type="PANTHER" id="PTHR43133:SF52">
    <property type="entry name" value="ECF RNA POLYMERASE SIGMA FACTOR SIGL"/>
    <property type="match status" value="1"/>
</dbReference>
<dbReference type="NCBIfam" id="TIGR02937">
    <property type="entry name" value="sigma70-ECF"/>
    <property type="match status" value="1"/>
</dbReference>
<dbReference type="InterPro" id="IPR013325">
    <property type="entry name" value="RNA_pol_sigma_r2"/>
</dbReference>
<dbReference type="eggNOG" id="COG1595">
    <property type="taxonomic scope" value="Bacteria"/>
</dbReference>
<name>A0A076EL20_RHOOP</name>
<reference evidence="8 9" key="1">
    <citation type="submission" date="2014-07" db="EMBL/GenBank/DDBJ databases">
        <title>Genome Sequence of Rhodococcus opacus Strain R7, a Biodegrader of Mono- and Polycyclic Aromatic Hydrocarbons.</title>
        <authorList>
            <person name="Di Gennaro P."/>
            <person name="Zampolli J."/>
            <person name="Presti I."/>
            <person name="Cappelletti M."/>
            <person name="D'Ursi P."/>
            <person name="Orro A."/>
            <person name="Mezzelani A."/>
            <person name="Milanesi L."/>
        </authorList>
    </citation>
    <scope>NUCLEOTIDE SEQUENCE [LARGE SCALE GENOMIC DNA]</scope>
    <source>
        <strain evidence="8 9">R7</strain>
    </source>
</reference>
<organism evidence="8 9">
    <name type="scientific">Rhodococcus opacus</name>
    <name type="common">Nocardia opaca</name>
    <dbReference type="NCBI Taxonomy" id="37919"/>
    <lineage>
        <taxon>Bacteria</taxon>
        <taxon>Bacillati</taxon>
        <taxon>Actinomycetota</taxon>
        <taxon>Actinomycetes</taxon>
        <taxon>Mycobacteriales</taxon>
        <taxon>Nocardiaceae</taxon>
        <taxon>Rhodococcus</taxon>
    </lineage>
</organism>
<keyword evidence="2" id="KW-0805">Transcription regulation</keyword>
<dbReference type="Pfam" id="PF04542">
    <property type="entry name" value="Sigma70_r2"/>
    <property type="match status" value="1"/>
</dbReference>
<dbReference type="SUPFAM" id="SSF88659">
    <property type="entry name" value="Sigma3 and sigma4 domains of RNA polymerase sigma factors"/>
    <property type="match status" value="1"/>
</dbReference>
<dbReference type="GO" id="GO:0006352">
    <property type="term" value="P:DNA-templated transcription initiation"/>
    <property type="evidence" value="ECO:0007669"/>
    <property type="project" value="InterPro"/>
</dbReference>